<evidence type="ECO:0000313" key="13">
    <source>
        <dbReference type="Proteomes" id="UP001642360"/>
    </source>
</evidence>
<keyword evidence="5" id="KW-0611">Plant defense</keyword>
<dbReference type="Gene3D" id="1.10.8.430">
    <property type="entry name" value="Helical domain of apoptotic protease-activating factors"/>
    <property type="match status" value="1"/>
</dbReference>
<dbReference type="Gene3D" id="1.20.5.4130">
    <property type="match status" value="1"/>
</dbReference>
<dbReference type="InterPro" id="IPR041118">
    <property type="entry name" value="Rx_N"/>
</dbReference>
<evidence type="ECO:0000313" key="12">
    <source>
        <dbReference type="EMBL" id="CAK9184025.1"/>
    </source>
</evidence>
<evidence type="ECO:0000256" key="1">
    <source>
        <dbReference type="ARBA" id="ARBA00008894"/>
    </source>
</evidence>
<organism evidence="12 13">
    <name type="scientific">Ilex paraguariensis</name>
    <name type="common">yerba mate</name>
    <dbReference type="NCBI Taxonomy" id="185542"/>
    <lineage>
        <taxon>Eukaryota</taxon>
        <taxon>Viridiplantae</taxon>
        <taxon>Streptophyta</taxon>
        <taxon>Embryophyta</taxon>
        <taxon>Tracheophyta</taxon>
        <taxon>Spermatophyta</taxon>
        <taxon>Magnoliopsida</taxon>
        <taxon>eudicotyledons</taxon>
        <taxon>Gunneridae</taxon>
        <taxon>Pentapetalae</taxon>
        <taxon>asterids</taxon>
        <taxon>campanulids</taxon>
        <taxon>Aquifoliales</taxon>
        <taxon>Aquifoliaceae</taxon>
        <taxon>Ilex</taxon>
    </lineage>
</organism>
<dbReference type="InterPro" id="IPR002182">
    <property type="entry name" value="NB-ARC"/>
</dbReference>
<dbReference type="Pfam" id="PF18052">
    <property type="entry name" value="Rx_N"/>
    <property type="match status" value="1"/>
</dbReference>
<evidence type="ECO:0000256" key="6">
    <source>
        <dbReference type="ARBA" id="ARBA00022840"/>
    </source>
</evidence>
<dbReference type="Gene3D" id="3.80.10.10">
    <property type="entry name" value="Ribonuclease Inhibitor"/>
    <property type="match status" value="1"/>
</dbReference>
<feature type="domain" description="Disease resistance R13L4/SHOC-2-like LRR" evidence="11">
    <location>
        <begin position="558"/>
        <end position="786"/>
    </location>
</feature>
<dbReference type="InterPro" id="IPR027417">
    <property type="entry name" value="P-loop_NTPase"/>
</dbReference>
<dbReference type="Proteomes" id="UP001642360">
    <property type="component" value="Unassembled WGS sequence"/>
</dbReference>
<gene>
    <name evidence="12" type="ORF">ILEXP_LOCUS54323</name>
</gene>
<feature type="domain" description="Disease resistance N-terminal" evidence="9">
    <location>
        <begin position="11"/>
        <end position="91"/>
    </location>
</feature>
<accession>A0ABC8USJ0</accession>
<feature type="domain" description="Disease resistance protein winged helix" evidence="10">
    <location>
        <begin position="434"/>
        <end position="500"/>
    </location>
</feature>
<evidence type="ECO:0000259" key="9">
    <source>
        <dbReference type="Pfam" id="PF18052"/>
    </source>
</evidence>
<keyword evidence="4" id="KW-0547">Nucleotide-binding</keyword>
<dbReference type="GO" id="GO:0005524">
    <property type="term" value="F:ATP binding"/>
    <property type="evidence" value="ECO:0007669"/>
    <property type="project" value="UniProtKB-KW"/>
</dbReference>
<keyword evidence="3" id="KW-0677">Repeat</keyword>
<protein>
    <recommendedName>
        <fullName evidence="14">Disease resistance protein RGA3</fullName>
    </recommendedName>
</protein>
<sequence length="799" mass="92026">MAEQYLFNFAENVLSNLGSYAVQQIGLAWGAKKELRKLEITMSTVKNVLLDAEEQQITNHAVRGWLERLKEIVYEVDNLEDEFAYKNLVDEIESGQRLVEIHGSTRSKVRKFFSRSNPFVFSYGMGQKMKDVRERLDGIVAESKDFNFTTKVVEKQVQTRRRQETYSFVRGMEVVGREIDKEAIIQILMSSSEEEKIHVIPLVGMGGLGKTTLAQWIYSDKRVASQFKQRIWVYVSVDFDIKSIVVQILNAVGDNECDKLAFEQLQNCLQQKLGGQKFLLVLDDVWNEDRAEWIKLRDLLMFGAGGSMIVVTTRSNKVASIMGTCTPHILKGLSNDDCLSLFVRWAFNEGDDRKHQNLVNIGREIVKKCGGVPLAARTLGGLLYLKFNVDGWMLVRDSEIWAIVQNENDIMPVLRLSYDQMPSYLKQCFAYCSLFQKDEKIEKWRLIYLWIAQGLIQLSHHNEKLEDIGESYITELVNRSFLQEDSQGYYKMHDVVHDLAQYVAGGECFTINSITEPIPERVKHAVFGLSLEDLEIVKSMNLRTILLSGRSCGRYVQTIVSSFRYVRVLELNCLVGDMPSSIGELKHLRYLFVKTYDETTLPESISKLLNLQYLELRMPYQRFFELPQGVGKLIFLQCLCLDDIPLVCFPDEIRSLVSLQQLRISQLKLHSLPQKIKNLPCLRYLEIRHCRQLTSLWEREGFPYITSLEELIISECKYLNFTEDDFVGLESLRSLTLYRLPVLTSLPSLQESAATLEHIRIVFCPILRSLSNCLEYLTSLRKLELCFCPFQKGQNVSLS</sequence>
<comment type="caution">
    <text evidence="12">The sequence shown here is derived from an EMBL/GenBank/DDBJ whole genome shotgun (WGS) entry which is preliminary data.</text>
</comment>
<keyword evidence="6" id="KW-0067">ATP-binding</keyword>
<dbReference type="Pfam" id="PF00931">
    <property type="entry name" value="NB-ARC"/>
    <property type="match status" value="1"/>
</dbReference>
<dbReference type="AlphaFoldDB" id="A0ABC8USJ0"/>
<evidence type="ECO:0000256" key="5">
    <source>
        <dbReference type="ARBA" id="ARBA00022821"/>
    </source>
</evidence>
<dbReference type="Pfam" id="PF23598">
    <property type="entry name" value="LRR_14"/>
    <property type="match status" value="1"/>
</dbReference>
<dbReference type="FunFam" id="3.40.50.300:FF:001091">
    <property type="entry name" value="Probable disease resistance protein At1g61300"/>
    <property type="match status" value="1"/>
</dbReference>
<keyword evidence="7" id="KW-0175">Coiled coil</keyword>
<dbReference type="SUPFAM" id="SSF52540">
    <property type="entry name" value="P-loop containing nucleoside triphosphate hydrolases"/>
    <property type="match status" value="1"/>
</dbReference>
<dbReference type="Gene3D" id="3.40.50.300">
    <property type="entry name" value="P-loop containing nucleotide triphosphate hydrolases"/>
    <property type="match status" value="1"/>
</dbReference>
<evidence type="ECO:0000256" key="4">
    <source>
        <dbReference type="ARBA" id="ARBA00022741"/>
    </source>
</evidence>
<dbReference type="FunFam" id="1.10.10.10:FF:000322">
    <property type="entry name" value="Probable disease resistance protein At1g63360"/>
    <property type="match status" value="1"/>
</dbReference>
<dbReference type="InterPro" id="IPR036388">
    <property type="entry name" value="WH-like_DNA-bd_sf"/>
</dbReference>
<evidence type="ECO:0000256" key="2">
    <source>
        <dbReference type="ARBA" id="ARBA00022614"/>
    </source>
</evidence>
<dbReference type="PANTHER" id="PTHR36766">
    <property type="entry name" value="PLANT BROAD-SPECTRUM MILDEW RESISTANCE PROTEIN RPW8"/>
    <property type="match status" value="1"/>
</dbReference>
<keyword evidence="13" id="KW-1185">Reference proteome</keyword>
<dbReference type="EMBL" id="CAUOFW020008835">
    <property type="protein sequence ID" value="CAK9184025.1"/>
    <property type="molecule type" value="Genomic_DNA"/>
</dbReference>
<dbReference type="PRINTS" id="PR00364">
    <property type="entry name" value="DISEASERSIST"/>
</dbReference>
<dbReference type="GO" id="GO:0051607">
    <property type="term" value="P:defense response to virus"/>
    <property type="evidence" value="ECO:0007669"/>
    <property type="project" value="UniProtKB-ARBA"/>
</dbReference>
<reference evidence="12 13" key="1">
    <citation type="submission" date="2024-02" db="EMBL/GenBank/DDBJ databases">
        <authorList>
            <person name="Vignale AGUSTIN F."/>
            <person name="Sosa J E."/>
            <person name="Modenutti C."/>
        </authorList>
    </citation>
    <scope>NUCLEOTIDE SEQUENCE [LARGE SCALE GENOMIC DNA]</scope>
</reference>
<dbReference type="SUPFAM" id="SSF52058">
    <property type="entry name" value="L domain-like"/>
    <property type="match status" value="1"/>
</dbReference>
<evidence type="ECO:0000259" key="8">
    <source>
        <dbReference type="Pfam" id="PF00931"/>
    </source>
</evidence>
<dbReference type="InterPro" id="IPR032675">
    <property type="entry name" value="LRR_dom_sf"/>
</dbReference>
<evidence type="ECO:0000256" key="3">
    <source>
        <dbReference type="ARBA" id="ARBA00022737"/>
    </source>
</evidence>
<name>A0ABC8USJ0_9AQUA</name>
<keyword evidence="2" id="KW-0433">Leucine-rich repeat</keyword>
<comment type="similarity">
    <text evidence="1">Belongs to the disease resistance NB-LRR family.</text>
</comment>
<evidence type="ECO:0000259" key="11">
    <source>
        <dbReference type="Pfam" id="PF23598"/>
    </source>
</evidence>
<dbReference type="InterPro" id="IPR055414">
    <property type="entry name" value="LRR_R13L4/SHOC2-like"/>
</dbReference>
<feature type="coiled-coil region" evidence="7">
    <location>
        <begin position="35"/>
        <end position="82"/>
    </location>
</feature>
<evidence type="ECO:0000259" key="10">
    <source>
        <dbReference type="Pfam" id="PF23559"/>
    </source>
</evidence>
<dbReference type="Gene3D" id="1.10.10.10">
    <property type="entry name" value="Winged helix-like DNA-binding domain superfamily/Winged helix DNA-binding domain"/>
    <property type="match status" value="1"/>
</dbReference>
<dbReference type="PANTHER" id="PTHR36766:SF61">
    <property type="entry name" value="NB-ARC DOMAIN DISEASE RESISTANCE PROTEIN"/>
    <property type="match status" value="1"/>
</dbReference>
<dbReference type="InterPro" id="IPR042197">
    <property type="entry name" value="Apaf_helical"/>
</dbReference>
<proteinExistence type="inferred from homology"/>
<feature type="domain" description="NB-ARC" evidence="8">
    <location>
        <begin position="179"/>
        <end position="349"/>
    </location>
</feature>
<evidence type="ECO:0008006" key="14">
    <source>
        <dbReference type="Google" id="ProtNLM"/>
    </source>
</evidence>
<dbReference type="InterPro" id="IPR058922">
    <property type="entry name" value="WHD_DRP"/>
</dbReference>
<evidence type="ECO:0000256" key="7">
    <source>
        <dbReference type="SAM" id="Coils"/>
    </source>
</evidence>
<dbReference type="Pfam" id="PF23559">
    <property type="entry name" value="WHD_DRP"/>
    <property type="match status" value="1"/>
</dbReference>